<dbReference type="AlphaFoldDB" id="A0AAV3ZCB4"/>
<keyword evidence="3" id="KW-1185">Reference proteome</keyword>
<organism evidence="2 3">
    <name type="scientific">Plakobranchus ocellatus</name>
    <dbReference type="NCBI Taxonomy" id="259542"/>
    <lineage>
        <taxon>Eukaryota</taxon>
        <taxon>Metazoa</taxon>
        <taxon>Spiralia</taxon>
        <taxon>Lophotrochozoa</taxon>
        <taxon>Mollusca</taxon>
        <taxon>Gastropoda</taxon>
        <taxon>Heterobranchia</taxon>
        <taxon>Euthyneura</taxon>
        <taxon>Panpulmonata</taxon>
        <taxon>Sacoglossa</taxon>
        <taxon>Placobranchoidea</taxon>
        <taxon>Plakobranchidae</taxon>
        <taxon>Plakobranchus</taxon>
    </lineage>
</organism>
<gene>
    <name evidence="2" type="ORF">PoB_001870500</name>
</gene>
<sequence>MGDKPNFNGIWASGRETCSKVGPRIKGKSITDDLCSSSRRGRRRKRRASGGRGEGRGGRVEEEEGAKERTRREKKFGFSAYSLSIKGDLWQSDLR</sequence>
<dbReference type="Proteomes" id="UP000735302">
    <property type="component" value="Unassembled WGS sequence"/>
</dbReference>
<name>A0AAV3ZCB4_9GAST</name>
<feature type="compositionally biased region" description="Basic and acidic residues" evidence="1">
    <location>
        <begin position="53"/>
        <end position="71"/>
    </location>
</feature>
<evidence type="ECO:0000313" key="2">
    <source>
        <dbReference type="EMBL" id="GFN92199.1"/>
    </source>
</evidence>
<feature type="region of interest" description="Disordered" evidence="1">
    <location>
        <begin position="1"/>
        <end position="73"/>
    </location>
</feature>
<evidence type="ECO:0000256" key="1">
    <source>
        <dbReference type="SAM" id="MobiDB-lite"/>
    </source>
</evidence>
<protein>
    <submittedName>
        <fullName evidence="2">Uncharacterized protein</fullName>
    </submittedName>
</protein>
<reference evidence="2 3" key="1">
    <citation type="journal article" date="2021" name="Elife">
        <title>Chloroplast acquisition without the gene transfer in kleptoplastic sea slugs, Plakobranchus ocellatus.</title>
        <authorList>
            <person name="Maeda T."/>
            <person name="Takahashi S."/>
            <person name="Yoshida T."/>
            <person name="Shimamura S."/>
            <person name="Takaki Y."/>
            <person name="Nagai Y."/>
            <person name="Toyoda A."/>
            <person name="Suzuki Y."/>
            <person name="Arimoto A."/>
            <person name="Ishii H."/>
            <person name="Satoh N."/>
            <person name="Nishiyama T."/>
            <person name="Hasebe M."/>
            <person name="Maruyama T."/>
            <person name="Minagawa J."/>
            <person name="Obokata J."/>
            <person name="Shigenobu S."/>
        </authorList>
    </citation>
    <scope>NUCLEOTIDE SEQUENCE [LARGE SCALE GENOMIC DNA]</scope>
</reference>
<accession>A0AAV3ZCB4</accession>
<feature type="compositionally biased region" description="Basic residues" evidence="1">
    <location>
        <begin position="39"/>
        <end position="49"/>
    </location>
</feature>
<dbReference type="EMBL" id="BLXT01002238">
    <property type="protein sequence ID" value="GFN92199.1"/>
    <property type="molecule type" value="Genomic_DNA"/>
</dbReference>
<evidence type="ECO:0000313" key="3">
    <source>
        <dbReference type="Proteomes" id="UP000735302"/>
    </source>
</evidence>
<comment type="caution">
    <text evidence="2">The sequence shown here is derived from an EMBL/GenBank/DDBJ whole genome shotgun (WGS) entry which is preliminary data.</text>
</comment>
<proteinExistence type="predicted"/>